<reference evidence="2 3" key="1">
    <citation type="journal article" date="2008" name="Nature">
        <title>The genome of the choanoflagellate Monosiga brevicollis and the origin of metazoans.</title>
        <authorList>
            <consortium name="JGI Sequencing"/>
            <person name="King N."/>
            <person name="Westbrook M.J."/>
            <person name="Young S.L."/>
            <person name="Kuo A."/>
            <person name="Abedin M."/>
            <person name="Chapman J."/>
            <person name="Fairclough S."/>
            <person name="Hellsten U."/>
            <person name="Isogai Y."/>
            <person name="Letunic I."/>
            <person name="Marr M."/>
            <person name="Pincus D."/>
            <person name="Putnam N."/>
            <person name="Rokas A."/>
            <person name="Wright K.J."/>
            <person name="Zuzow R."/>
            <person name="Dirks W."/>
            <person name="Good M."/>
            <person name="Goodstein D."/>
            <person name="Lemons D."/>
            <person name="Li W."/>
            <person name="Lyons J.B."/>
            <person name="Morris A."/>
            <person name="Nichols S."/>
            <person name="Richter D.J."/>
            <person name="Salamov A."/>
            <person name="Bork P."/>
            <person name="Lim W.A."/>
            <person name="Manning G."/>
            <person name="Miller W.T."/>
            <person name="McGinnis W."/>
            <person name="Shapiro H."/>
            <person name="Tjian R."/>
            <person name="Grigoriev I.V."/>
            <person name="Rokhsar D."/>
        </authorList>
    </citation>
    <scope>NUCLEOTIDE SEQUENCE [LARGE SCALE GENOMIC DNA]</scope>
    <source>
        <strain evidence="3">MX1 / ATCC 50154</strain>
    </source>
</reference>
<dbReference type="KEGG" id="mbr:MONBRDRAFT_25090"/>
<feature type="compositionally biased region" description="Pro residues" evidence="1">
    <location>
        <begin position="304"/>
        <end position="314"/>
    </location>
</feature>
<dbReference type="Proteomes" id="UP000001357">
    <property type="component" value="Unassembled WGS sequence"/>
</dbReference>
<dbReference type="RefSeq" id="XP_001745474.1">
    <property type="nucleotide sequence ID" value="XM_001745422.1"/>
</dbReference>
<keyword evidence="3" id="KW-1185">Reference proteome</keyword>
<sequence>MASRKALQTRDLNRSPAERQLAKRLSPTVAAKTLGGTKRPKPLVSSRHAPSTRPQDARRKPAINSTWTAFMDLLTRAVNIVGTDDAENQEPAMRPRQLKKLKARGTVVTPDRNSGRIVEKMTMLKIEDEHAGASSPANTRRKTLTRRDLLREQYRQSILTPNSRRHRNRRRYAEELRSENEVDENEPTSKPMKAAVQHSHESDVYARLMYKHLNPQSSKQRLRALIDDKPEPQPEIEPASSPAPGSLAEQLAAAALDKDSTASSEPQAIAKRAHPLATTDSPLAIATDTQDASPKPPTTVSAAPMPPPAPPAPPALASGVPAPPPPPPPPGAPAPPPPPGMGLQLGATANKAKPAKLNQLSMMEQRLRSRITKKQAVSKDDQPKLDDKTRRWAEIQCRARKITLDQFLSAAELKRAEIAEIASRLATDLPQTLDDARAVVSALDGCSQWYPGGSKQMKAELEGWQALESKLETLVEYVQVTDDITDSLENGLPELRDFGAHLQALRDLFREKQHRWGACLQTFGQTWTKLGLATEVQLLDDAWGFMKAIPVAFLARLERDMASMKRTGFRVLRARELKELLMEALQQSAMLATLCPDYAEQAQSLCLKALQSNLELLQDIFDHYTVKQGRPTVCKHFDDVIKRISIARDLYRQVGKQSAKTVAFKDRDVLFQKALRDNDELAASMHQSCTSLLQHIVGISETTLEDMVTSPGRGGAGNGSDELVRWLMYACRFVNKVLECFGPASLEDDERVRGLLQSLQDLEYRLPPSSKSTEAGTPKRSKRLNAPPSMTTESSF</sequence>
<feature type="compositionally biased region" description="Basic and acidic residues" evidence="1">
    <location>
        <begin position="171"/>
        <end position="180"/>
    </location>
</feature>
<dbReference type="InParanoid" id="A9UYD8"/>
<proteinExistence type="predicted"/>
<feature type="compositionally biased region" description="Pro residues" evidence="1">
    <location>
        <begin position="321"/>
        <end position="340"/>
    </location>
</feature>
<feature type="region of interest" description="Disordered" evidence="1">
    <location>
        <begin position="157"/>
        <end position="200"/>
    </location>
</feature>
<dbReference type="GO" id="GO:0005884">
    <property type="term" value="C:actin filament"/>
    <property type="evidence" value="ECO:0000318"/>
    <property type="project" value="GO_Central"/>
</dbReference>
<dbReference type="GO" id="GO:0030041">
    <property type="term" value="P:actin filament polymerization"/>
    <property type="evidence" value="ECO:0000318"/>
    <property type="project" value="GO_Central"/>
</dbReference>
<feature type="compositionally biased region" description="Basic and acidic residues" evidence="1">
    <location>
        <begin position="11"/>
        <end position="21"/>
    </location>
</feature>
<dbReference type="OMA" id="RILAHAM"/>
<protein>
    <submittedName>
        <fullName evidence="2">Uncharacterized protein</fullName>
    </submittedName>
</protein>
<name>A9UYD8_MONBE</name>
<feature type="region of interest" description="Disordered" evidence="1">
    <location>
        <begin position="252"/>
        <end position="346"/>
    </location>
</feature>
<evidence type="ECO:0000256" key="1">
    <source>
        <dbReference type="SAM" id="MobiDB-lite"/>
    </source>
</evidence>
<dbReference type="EMBL" id="CH991550">
    <property type="protein sequence ID" value="EDQ89445.1"/>
    <property type="molecule type" value="Genomic_DNA"/>
</dbReference>
<accession>A9UYD8</accession>
<dbReference type="GeneID" id="5890811"/>
<dbReference type="AlphaFoldDB" id="A9UYD8"/>
<dbReference type="STRING" id="81824.A9UYD8"/>
<organism evidence="2 3">
    <name type="scientific">Monosiga brevicollis</name>
    <name type="common">Choanoflagellate</name>
    <dbReference type="NCBI Taxonomy" id="81824"/>
    <lineage>
        <taxon>Eukaryota</taxon>
        <taxon>Choanoflagellata</taxon>
        <taxon>Craspedida</taxon>
        <taxon>Salpingoecidae</taxon>
        <taxon>Monosiga</taxon>
    </lineage>
</organism>
<evidence type="ECO:0000313" key="2">
    <source>
        <dbReference type="EMBL" id="EDQ89445.1"/>
    </source>
</evidence>
<evidence type="ECO:0000313" key="3">
    <source>
        <dbReference type="Proteomes" id="UP000001357"/>
    </source>
</evidence>
<feature type="region of interest" description="Disordered" evidence="1">
    <location>
        <begin position="763"/>
        <end position="796"/>
    </location>
</feature>
<feature type="region of interest" description="Disordered" evidence="1">
    <location>
        <begin position="1"/>
        <end position="63"/>
    </location>
</feature>
<dbReference type="eggNOG" id="ENOG502S6EG">
    <property type="taxonomic scope" value="Eukaryota"/>
</dbReference>
<gene>
    <name evidence="2" type="ORF">MONBRDRAFT_25090</name>
</gene>